<sequence>MDESGPTPLVALESAGQATILSYNVPDPTAYPGRNCIDLPFDASYFTEEVAKAPARAALTGKPMAEILPIVRRSLSGSFADPAWFPLLQPARSTALTAFSGTGGKRPPTKGGTAAKQWNPDTGEVTDTPGVEDDKPGGGGGKPKEDEQAISIAGQLQVGYEPVVITDLWGSEVPAYVPVPEAAEPRLMLVEEYRLSTYLGSFGAGRVVQTMTLLPGEKTTISVKTYTQSTSTQAQASSILDSFSQESATAFESAVQSEQSDQSTYAKSFEYNAEVSASASWGFGSVDVSGGVAGSTNSSREEFAKNISSATEKHSASASSKREVQVNTSSEVTTTAGEETSITREIANINLSAPLNFVFRQMNQEFITVLHLVDVRVAFFNNYAESKRERTLPELQALLDEVMVPDDEKKREVKAEILHALKTMVDWRGEPVTDFVRQRSYPERDGSVTRVWQVNRDKYTDYVDPVTGAAFRVPGVIMSVQKNVMRTEGIVVEALQGLAPALDRYNVALQDEALQERRAANAAADLANRREELAQQIVSSGDATMADAYVTVFAPGGAAPGDPAGPAPAG</sequence>
<feature type="compositionally biased region" description="Basic and acidic residues" evidence="1">
    <location>
        <begin position="132"/>
        <end position="146"/>
    </location>
</feature>
<feature type="region of interest" description="Disordered" evidence="1">
    <location>
        <begin position="98"/>
        <end position="146"/>
    </location>
</feature>
<feature type="compositionally biased region" description="Polar residues" evidence="1">
    <location>
        <begin position="325"/>
        <end position="338"/>
    </location>
</feature>
<feature type="region of interest" description="Disordered" evidence="1">
    <location>
        <begin position="303"/>
        <end position="338"/>
    </location>
</feature>
<organism evidence="2 3">
    <name type="scientific">Micromonospora echinaurantiaca</name>
    <dbReference type="NCBI Taxonomy" id="47857"/>
    <lineage>
        <taxon>Bacteria</taxon>
        <taxon>Bacillati</taxon>
        <taxon>Actinomycetota</taxon>
        <taxon>Actinomycetes</taxon>
        <taxon>Micromonosporales</taxon>
        <taxon>Micromonosporaceae</taxon>
        <taxon>Micromonospora</taxon>
    </lineage>
</organism>
<reference evidence="2" key="1">
    <citation type="submission" date="2016-06" db="EMBL/GenBank/DDBJ databases">
        <authorList>
            <person name="Kjaerup R.B."/>
            <person name="Dalgaard T.S."/>
            <person name="Juul-Madsen H.R."/>
        </authorList>
    </citation>
    <scope>NUCLEOTIDE SEQUENCE [LARGE SCALE GENOMIC DNA]</scope>
    <source>
        <strain evidence="2">DSM 43904</strain>
    </source>
</reference>
<accession>A0A1C5I1X9</accession>
<dbReference type="EMBL" id="LT607750">
    <property type="protein sequence ID" value="SCG52263.1"/>
    <property type="molecule type" value="Genomic_DNA"/>
</dbReference>
<proteinExistence type="predicted"/>
<gene>
    <name evidence="2" type="ORF">GA0070609_2638</name>
</gene>
<dbReference type="AlphaFoldDB" id="A0A1C5I1X9"/>
<name>A0A1C5I1X9_9ACTN</name>
<evidence type="ECO:0000313" key="3">
    <source>
        <dbReference type="Proteomes" id="UP000198217"/>
    </source>
</evidence>
<dbReference type="RefSeq" id="WP_157748128.1">
    <property type="nucleotide sequence ID" value="NZ_LT607750.1"/>
</dbReference>
<feature type="compositionally biased region" description="Basic and acidic residues" evidence="1">
    <location>
        <begin position="311"/>
        <end position="324"/>
    </location>
</feature>
<dbReference type="Proteomes" id="UP000198217">
    <property type="component" value="Chromosome I"/>
</dbReference>
<keyword evidence="3" id="KW-1185">Reference proteome</keyword>
<protein>
    <submittedName>
        <fullName evidence="2">Uncharacterized protein</fullName>
    </submittedName>
</protein>
<evidence type="ECO:0000313" key="2">
    <source>
        <dbReference type="EMBL" id="SCG52263.1"/>
    </source>
</evidence>
<evidence type="ECO:0000256" key="1">
    <source>
        <dbReference type="SAM" id="MobiDB-lite"/>
    </source>
</evidence>